<accession>A0ABP0VHL7</accession>
<feature type="compositionally biased region" description="Basic and acidic residues" evidence="1">
    <location>
        <begin position="80"/>
        <end position="115"/>
    </location>
</feature>
<evidence type="ECO:0000313" key="3">
    <source>
        <dbReference type="Proteomes" id="UP001497444"/>
    </source>
</evidence>
<sequence length="115" mass="12864">MLAIFEPAFSVSIWVRNLPSAIDPGGAQRPCSVVFNLRTELNYAGGSRDAALTPAKFVWGVLNVRDPQRLDKGVVAAGPEEEKRQEWESHAKKATEIAGKEREREKFGGERRERQ</sequence>
<evidence type="ECO:0000313" key="2">
    <source>
        <dbReference type="EMBL" id="CAK9253682.1"/>
    </source>
</evidence>
<feature type="region of interest" description="Disordered" evidence="1">
    <location>
        <begin position="76"/>
        <end position="115"/>
    </location>
</feature>
<dbReference type="Proteomes" id="UP001497444">
    <property type="component" value="Unassembled WGS sequence"/>
</dbReference>
<protein>
    <submittedName>
        <fullName evidence="2">Uncharacterized protein</fullName>
    </submittedName>
</protein>
<reference evidence="2" key="1">
    <citation type="submission" date="2024-02" db="EMBL/GenBank/DDBJ databases">
        <authorList>
            <consortium name="ELIXIR-Norway"/>
            <consortium name="Elixir Norway"/>
        </authorList>
    </citation>
    <scope>NUCLEOTIDE SEQUENCE</scope>
</reference>
<evidence type="ECO:0000256" key="1">
    <source>
        <dbReference type="SAM" id="MobiDB-lite"/>
    </source>
</evidence>
<organism evidence="2 3">
    <name type="scientific">Sphagnum jensenii</name>
    <dbReference type="NCBI Taxonomy" id="128206"/>
    <lineage>
        <taxon>Eukaryota</taxon>
        <taxon>Viridiplantae</taxon>
        <taxon>Streptophyta</taxon>
        <taxon>Embryophyta</taxon>
        <taxon>Bryophyta</taxon>
        <taxon>Sphagnophytina</taxon>
        <taxon>Sphagnopsida</taxon>
        <taxon>Sphagnales</taxon>
        <taxon>Sphagnaceae</taxon>
        <taxon>Sphagnum</taxon>
    </lineage>
</organism>
<proteinExistence type="predicted"/>
<name>A0ABP0VHL7_9BRYO</name>
<comment type="caution">
    <text evidence="2">The sequence shown here is derived from an EMBL/GenBank/DDBJ whole genome shotgun (WGS) entry which is preliminary data.</text>
</comment>
<gene>
    <name evidence="2" type="ORF">CSSPJE1EN1_LOCUS29060</name>
</gene>
<keyword evidence="3" id="KW-1185">Reference proteome</keyword>
<dbReference type="EMBL" id="CAXAQS010000931">
    <property type="protein sequence ID" value="CAK9253682.1"/>
    <property type="molecule type" value="Genomic_DNA"/>
</dbReference>